<dbReference type="SUPFAM" id="SSF51445">
    <property type="entry name" value="(Trans)glycosidases"/>
    <property type="match status" value="1"/>
</dbReference>
<dbReference type="EMBL" id="JAPDPJ010000025">
    <property type="protein sequence ID" value="MCW3787165.1"/>
    <property type="molecule type" value="Genomic_DNA"/>
</dbReference>
<dbReference type="FunFam" id="2.60.40.1180:FF:000050">
    <property type="entry name" value="1,4-alpha-glucan branching enzyme"/>
    <property type="match status" value="1"/>
</dbReference>
<comment type="catalytic activity">
    <reaction evidence="1">
        <text>Transfers a segment of a (1-&gt;4)-alpha-D-glucan chain to a primary hydroxy group in a similar glucan chain.</text>
        <dbReference type="EC" id="2.4.1.18"/>
    </reaction>
</comment>
<comment type="caution">
    <text evidence="10">The sequence shown here is derived from an EMBL/GenBank/DDBJ whole genome shotgun (WGS) entry which is preliminary data.</text>
</comment>
<dbReference type="Gene3D" id="2.60.40.10">
    <property type="entry name" value="Immunoglobulins"/>
    <property type="match status" value="1"/>
</dbReference>
<evidence type="ECO:0000256" key="2">
    <source>
        <dbReference type="ARBA" id="ARBA00002953"/>
    </source>
</evidence>
<dbReference type="GO" id="GO:0043169">
    <property type="term" value="F:cation binding"/>
    <property type="evidence" value="ECO:0007669"/>
    <property type="project" value="InterPro"/>
</dbReference>
<dbReference type="CDD" id="cd11321">
    <property type="entry name" value="AmyAc_bac_euk_BE"/>
    <property type="match status" value="1"/>
</dbReference>
<evidence type="ECO:0000256" key="4">
    <source>
        <dbReference type="ARBA" id="ARBA00012541"/>
    </source>
</evidence>
<dbReference type="Pfam" id="PF02806">
    <property type="entry name" value="Alpha-amylase_C"/>
    <property type="match status" value="1"/>
</dbReference>
<dbReference type="GO" id="GO:0003844">
    <property type="term" value="F:1,4-alpha-glucan branching enzyme activity"/>
    <property type="evidence" value="ECO:0007669"/>
    <property type="project" value="UniProtKB-EC"/>
</dbReference>
<keyword evidence="7" id="KW-0119">Carbohydrate metabolism</keyword>
<evidence type="ECO:0000256" key="3">
    <source>
        <dbReference type="ARBA" id="ARBA00009000"/>
    </source>
</evidence>
<dbReference type="PANTHER" id="PTHR43651">
    <property type="entry name" value="1,4-ALPHA-GLUCAN-BRANCHING ENZYME"/>
    <property type="match status" value="1"/>
</dbReference>
<evidence type="ECO:0000256" key="5">
    <source>
        <dbReference type="ARBA" id="ARBA00022676"/>
    </source>
</evidence>
<dbReference type="CDD" id="cd02854">
    <property type="entry name" value="E_set_GBE_euk_N"/>
    <property type="match status" value="1"/>
</dbReference>
<dbReference type="RefSeq" id="WP_301190730.1">
    <property type="nucleotide sequence ID" value="NZ_JAPDPJ010000025.1"/>
</dbReference>
<evidence type="ECO:0000259" key="9">
    <source>
        <dbReference type="SMART" id="SM00642"/>
    </source>
</evidence>
<sequence>MDTPVFVKNDPWLKPFESSIIERIKHYNNKLDYLKDIFGDLDQMSNGYDYYGLNDLGNEILLREWAPNAKEIFLIGDFSNWKPDQQYKFTKLDNGNWEIKIPKTTLKHGDLFKLHLFWEGGDGLRLPSYINRVVQDEETKIFSAQVWTPQEDFKWEDQDFKPSVDPILIYEAHIGMSSEEEKVNSFTEFKNNVLPRIIKAGYNTIQLMAIQEHPYYGSFGYHVSNFFAVSSRFGTPEELKDLINEAHKNGIAVIMDIVHSHAVKNEVEGLGKFDGTSYQYFHDGGRGEHPAWDSKCFNYGKDQVLQFLLSNCKYWLQEFHFDGYRFDGVTSMLYLHHGLEYAFSSYADYFNDTEDIDALTYLTLANRLIHRTNHNAITIAEDMSGYPGLSETIDNGGIGFDYRLSMGVPDFWIKMIKENSDENWNVGQIFHELSQHRAGEKVISYTESHDQALVGDKTIIFRLVDKEMYDKMDLNSESLIIDRGIALHKMIRLATITTSYGGYLNFMGNEFGHPEWIDFPREGNGWSYKYARRQWSLMDHQDLKFKFLSAFDKAMIDLAKDGYLATNDSCYGVAINESDQIMCFKRGNYLMLFNFSPTHSYTDYGIFIESGKYKIVLNTDNKEFGGFGLLDESYIYYPERMPYDRNQYQLKIYIPARTAIILKRIPPKSVY</sequence>
<protein>
    <recommendedName>
        <fullName evidence="4">1,4-alpha-glucan branching enzyme</fullName>
        <ecNumber evidence="4">2.4.1.18</ecNumber>
    </recommendedName>
</protein>
<dbReference type="GO" id="GO:0004553">
    <property type="term" value="F:hydrolase activity, hydrolyzing O-glycosyl compounds"/>
    <property type="evidence" value="ECO:0007669"/>
    <property type="project" value="InterPro"/>
</dbReference>
<dbReference type="Proteomes" id="UP001209229">
    <property type="component" value="Unassembled WGS sequence"/>
</dbReference>
<accession>A0AAE3M5U5</accession>
<dbReference type="EC" id="2.4.1.18" evidence="4"/>
<dbReference type="PANTHER" id="PTHR43651:SF3">
    <property type="entry name" value="1,4-ALPHA-GLUCAN-BRANCHING ENZYME"/>
    <property type="match status" value="1"/>
</dbReference>
<comment type="similarity">
    <text evidence="3">Belongs to the glycosyl hydrolase 13 family. GlgB subfamily.</text>
</comment>
<evidence type="ECO:0000256" key="8">
    <source>
        <dbReference type="PIRSR" id="PIRSR000463-1"/>
    </source>
</evidence>
<feature type="active site" description="Nucleophile" evidence="8">
    <location>
        <position position="327"/>
    </location>
</feature>
<dbReference type="SUPFAM" id="SSF51011">
    <property type="entry name" value="Glycosyl hydrolase domain"/>
    <property type="match status" value="1"/>
</dbReference>
<evidence type="ECO:0000256" key="6">
    <source>
        <dbReference type="ARBA" id="ARBA00022679"/>
    </source>
</evidence>
<organism evidence="10 11">
    <name type="scientific">Plebeiibacterium sediminum</name>
    <dbReference type="NCBI Taxonomy" id="2992112"/>
    <lineage>
        <taxon>Bacteria</taxon>
        <taxon>Pseudomonadati</taxon>
        <taxon>Bacteroidota</taxon>
        <taxon>Bacteroidia</taxon>
        <taxon>Marinilabiliales</taxon>
        <taxon>Marinilabiliaceae</taxon>
        <taxon>Plebeiibacterium</taxon>
    </lineage>
</organism>
<proteinExistence type="inferred from homology"/>
<dbReference type="FunFam" id="3.20.20.80:FF:000001">
    <property type="entry name" value="1,4-alpha-glucan branching enzyme"/>
    <property type="match status" value="1"/>
</dbReference>
<reference evidence="10" key="1">
    <citation type="submission" date="2022-10" db="EMBL/GenBank/DDBJ databases">
        <authorList>
            <person name="Yu W.X."/>
        </authorList>
    </citation>
    <scope>NUCLEOTIDE SEQUENCE</scope>
    <source>
        <strain evidence="10">AAT</strain>
    </source>
</reference>
<name>A0AAE3M5U5_9BACT</name>
<dbReference type="Gene3D" id="2.60.40.1180">
    <property type="entry name" value="Golgi alpha-mannosidase II"/>
    <property type="match status" value="1"/>
</dbReference>
<dbReference type="InterPro" id="IPR013783">
    <property type="entry name" value="Ig-like_fold"/>
</dbReference>
<evidence type="ECO:0000256" key="7">
    <source>
        <dbReference type="ARBA" id="ARBA00023277"/>
    </source>
</evidence>
<dbReference type="InterPro" id="IPR037439">
    <property type="entry name" value="Branching_enzy"/>
</dbReference>
<keyword evidence="6" id="KW-0808">Transferase</keyword>
<evidence type="ECO:0000313" key="10">
    <source>
        <dbReference type="EMBL" id="MCW3787165.1"/>
    </source>
</evidence>
<evidence type="ECO:0000313" key="11">
    <source>
        <dbReference type="Proteomes" id="UP001209229"/>
    </source>
</evidence>
<dbReference type="SMART" id="SM00642">
    <property type="entry name" value="Aamy"/>
    <property type="match status" value="1"/>
</dbReference>
<dbReference type="Gene3D" id="3.20.20.80">
    <property type="entry name" value="Glycosidases"/>
    <property type="match status" value="1"/>
</dbReference>
<keyword evidence="5" id="KW-0328">Glycosyltransferase</keyword>
<dbReference type="InterPro" id="IPR006047">
    <property type="entry name" value="GH13_cat_dom"/>
</dbReference>
<dbReference type="GO" id="GO:0005978">
    <property type="term" value="P:glycogen biosynthetic process"/>
    <property type="evidence" value="ECO:0007669"/>
    <property type="project" value="InterPro"/>
</dbReference>
<dbReference type="SUPFAM" id="SSF81296">
    <property type="entry name" value="E set domains"/>
    <property type="match status" value="1"/>
</dbReference>
<dbReference type="InterPro" id="IPR017853">
    <property type="entry name" value="GH"/>
</dbReference>
<gene>
    <name evidence="10" type="ORF">OM075_11840</name>
</gene>
<dbReference type="InterPro" id="IPR006048">
    <property type="entry name" value="A-amylase/branching_C"/>
</dbReference>
<dbReference type="AlphaFoldDB" id="A0AAE3M5U5"/>
<evidence type="ECO:0000256" key="1">
    <source>
        <dbReference type="ARBA" id="ARBA00000826"/>
    </source>
</evidence>
<dbReference type="GO" id="GO:0005737">
    <property type="term" value="C:cytoplasm"/>
    <property type="evidence" value="ECO:0007669"/>
    <property type="project" value="TreeGrafter"/>
</dbReference>
<dbReference type="PIRSF" id="PIRSF000463">
    <property type="entry name" value="GlgB"/>
    <property type="match status" value="1"/>
</dbReference>
<dbReference type="InterPro" id="IPR013780">
    <property type="entry name" value="Glyco_hydro_b"/>
</dbReference>
<feature type="active site" description="Proton donor" evidence="8">
    <location>
        <position position="381"/>
    </location>
</feature>
<dbReference type="InterPro" id="IPR004193">
    <property type="entry name" value="Glyco_hydro_13_N"/>
</dbReference>
<dbReference type="InterPro" id="IPR014756">
    <property type="entry name" value="Ig_E-set"/>
</dbReference>
<keyword evidence="11" id="KW-1185">Reference proteome</keyword>
<feature type="domain" description="Glycosyl hydrolase family 13 catalytic" evidence="9">
    <location>
        <begin position="192"/>
        <end position="536"/>
    </location>
</feature>
<dbReference type="Pfam" id="PF00128">
    <property type="entry name" value="Alpha-amylase"/>
    <property type="match status" value="1"/>
</dbReference>
<dbReference type="Pfam" id="PF02922">
    <property type="entry name" value="CBM_48"/>
    <property type="match status" value="1"/>
</dbReference>
<comment type="function">
    <text evidence="2">Catalyzes the formation of the alpha-1,6-glucosidic linkages in glycogen by scission of a 1,4-alpha-linked oligosaccharide from growing alpha-1,4-glucan chains and the subsequent attachment of the oligosaccharide to the alpha-1,6 position.</text>
</comment>